<reference evidence="10" key="1">
    <citation type="submission" date="2009-10" db="EMBL/GenBank/DDBJ databases">
        <title>Diversity of trophic interactions inside an arsenic-rich microbial ecosystem.</title>
        <authorList>
            <person name="Bertin P.N."/>
            <person name="Heinrich-Salmeron A."/>
            <person name="Pelletier E."/>
            <person name="Goulhen-Chollet F."/>
            <person name="Arsene-Ploetze F."/>
            <person name="Gallien S."/>
            <person name="Calteau A."/>
            <person name="Vallenet D."/>
            <person name="Casiot C."/>
            <person name="Chane-Woon-Ming B."/>
            <person name="Giloteaux L."/>
            <person name="Barakat M."/>
            <person name="Bonnefoy V."/>
            <person name="Bruneel O."/>
            <person name="Chandler M."/>
            <person name="Cleiss J."/>
            <person name="Duran R."/>
            <person name="Elbaz-Poulichet F."/>
            <person name="Fonknechten N."/>
            <person name="Lauga B."/>
            <person name="Mornico D."/>
            <person name="Ortet P."/>
            <person name="Schaeffer C."/>
            <person name="Siguier P."/>
            <person name="Alexander Thil Smith A."/>
            <person name="Van Dorsselaer A."/>
            <person name="Weissenbach J."/>
            <person name="Medigue C."/>
            <person name="Le Paslier D."/>
        </authorList>
    </citation>
    <scope>NUCLEOTIDE SEQUENCE</scope>
</reference>
<dbReference type="GO" id="GO:0048472">
    <property type="term" value="F:threonine-phosphate decarboxylase activity"/>
    <property type="evidence" value="ECO:0007669"/>
    <property type="project" value="InterPro"/>
</dbReference>
<comment type="pathway">
    <text evidence="2">Cofactor biosynthesis; adenosylcobalamin biosynthesis.</text>
</comment>
<sequence>MIRTDVFAAALVLDMAFGDPPWSPHPVRAIGAAVACCDRFARDRKLREHPILGRIAGIFTTVAIVGASYRVATFLLYRTGKARVAIEALVAASTLAWRSLIVEAEAVEAALAARNLPLARARLARIVGRDTDDLNESEIARATIETLAESLCDGIVAPLWYLAIGGAPLALAYKAANTLDSMIGHIEPPYRAFGWSAARLDDAANFIPARVSALAIAAASHLACGSSLQSLRICMRDARLHRSPNAGWPEAAMAGALGVRLGGENAYGGEIVRAKHLGAEFRRPGLHDLRAARAVVSLAAATIAVVALSLLGVRDALR</sequence>
<evidence type="ECO:0000256" key="6">
    <source>
        <dbReference type="ARBA" id="ARBA00022692"/>
    </source>
</evidence>
<dbReference type="EMBL" id="CABL01000014">
    <property type="protein sequence ID" value="CBH75649.1"/>
    <property type="molecule type" value="Genomic_DNA"/>
</dbReference>
<dbReference type="GO" id="GO:0009236">
    <property type="term" value="P:cobalamin biosynthetic process"/>
    <property type="evidence" value="ECO:0007669"/>
    <property type="project" value="UniProtKB-UniPathway"/>
</dbReference>
<organism evidence="10">
    <name type="scientific">mine drainage metagenome</name>
    <dbReference type="NCBI Taxonomy" id="410659"/>
    <lineage>
        <taxon>unclassified sequences</taxon>
        <taxon>metagenomes</taxon>
        <taxon>ecological metagenomes</taxon>
    </lineage>
</organism>
<dbReference type="Pfam" id="PF03186">
    <property type="entry name" value="CobD_Cbib"/>
    <property type="match status" value="1"/>
</dbReference>
<accession>E6PGR1</accession>
<evidence type="ECO:0000256" key="7">
    <source>
        <dbReference type="ARBA" id="ARBA00022989"/>
    </source>
</evidence>
<comment type="subcellular location">
    <subcellularLocation>
        <location evidence="1">Cell membrane</location>
        <topology evidence="1">Multi-pass membrane protein</topology>
    </subcellularLocation>
</comment>
<comment type="similarity">
    <text evidence="3">Belongs to the CobD/CbiB family.</text>
</comment>
<dbReference type="NCBIfam" id="TIGR00380">
    <property type="entry name" value="cobal_cbiB"/>
    <property type="match status" value="1"/>
</dbReference>
<dbReference type="PANTHER" id="PTHR34308">
    <property type="entry name" value="COBALAMIN BIOSYNTHESIS PROTEIN CBIB"/>
    <property type="match status" value="1"/>
</dbReference>
<keyword evidence="7 9" id="KW-1133">Transmembrane helix</keyword>
<evidence type="ECO:0000256" key="2">
    <source>
        <dbReference type="ARBA" id="ARBA00004953"/>
    </source>
</evidence>
<comment type="caution">
    <text evidence="10">The sequence shown here is derived from an EMBL/GenBank/DDBJ whole genome shotgun (WGS) entry which is preliminary data.</text>
</comment>
<feature type="transmembrane region" description="Helical" evidence="9">
    <location>
        <begin position="51"/>
        <end position="77"/>
    </location>
</feature>
<evidence type="ECO:0000256" key="8">
    <source>
        <dbReference type="ARBA" id="ARBA00023136"/>
    </source>
</evidence>
<name>E6PGR1_9ZZZZ</name>
<evidence type="ECO:0000256" key="4">
    <source>
        <dbReference type="ARBA" id="ARBA00022475"/>
    </source>
</evidence>
<keyword evidence="8 9" id="KW-0472">Membrane</keyword>
<dbReference type="InterPro" id="IPR004485">
    <property type="entry name" value="Cobalamin_biosynth_CobD/CbiB"/>
</dbReference>
<dbReference type="HAMAP" id="MF_00024">
    <property type="entry name" value="CobD_CbiB"/>
    <property type="match status" value="1"/>
</dbReference>
<keyword evidence="4" id="KW-1003">Cell membrane</keyword>
<feature type="transmembrane region" description="Helical" evidence="9">
    <location>
        <begin position="291"/>
        <end position="313"/>
    </location>
</feature>
<keyword evidence="6 9" id="KW-0812">Transmembrane</keyword>
<dbReference type="AlphaFoldDB" id="E6PGR1"/>
<evidence type="ECO:0000256" key="5">
    <source>
        <dbReference type="ARBA" id="ARBA00022573"/>
    </source>
</evidence>
<dbReference type="GO" id="GO:0005886">
    <property type="term" value="C:plasma membrane"/>
    <property type="evidence" value="ECO:0007669"/>
    <property type="project" value="UniProtKB-SubCell"/>
</dbReference>
<protein>
    <submittedName>
        <fullName evidence="10">Putative cobalamin biosynthesis protein CbiB</fullName>
    </submittedName>
</protein>
<evidence type="ECO:0000256" key="9">
    <source>
        <dbReference type="SAM" id="Phobius"/>
    </source>
</evidence>
<evidence type="ECO:0000313" key="10">
    <source>
        <dbReference type="EMBL" id="CBH75649.1"/>
    </source>
</evidence>
<proteinExistence type="inferred from homology"/>
<keyword evidence="5" id="KW-0169">Cobalamin biosynthesis</keyword>
<dbReference type="PANTHER" id="PTHR34308:SF1">
    <property type="entry name" value="COBALAMIN BIOSYNTHESIS PROTEIN CBIB"/>
    <property type="match status" value="1"/>
</dbReference>
<evidence type="ECO:0000256" key="3">
    <source>
        <dbReference type="ARBA" id="ARBA00006263"/>
    </source>
</evidence>
<dbReference type="UniPathway" id="UPA00148"/>
<gene>
    <name evidence="10" type="ORF">CARN1_2512</name>
</gene>
<evidence type="ECO:0000256" key="1">
    <source>
        <dbReference type="ARBA" id="ARBA00004651"/>
    </source>
</evidence>